<feature type="domain" description="Alpha/beta hydrolase fold-3" evidence="2">
    <location>
        <begin position="76"/>
        <end position="283"/>
    </location>
</feature>
<organism evidence="3 4">
    <name type="scientific">Agromyces protaetiae</name>
    <dbReference type="NCBI Taxonomy" id="2509455"/>
    <lineage>
        <taxon>Bacteria</taxon>
        <taxon>Bacillati</taxon>
        <taxon>Actinomycetota</taxon>
        <taxon>Actinomycetes</taxon>
        <taxon>Micrococcales</taxon>
        <taxon>Microbacteriaceae</taxon>
        <taxon>Agromyces</taxon>
    </lineage>
</organism>
<gene>
    <name evidence="3" type="ORF">ET445_03470</name>
</gene>
<reference evidence="3 4" key="1">
    <citation type="submission" date="2019-01" db="EMBL/GenBank/DDBJ databases">
        <title>Genome sequencing of strain FW100M-8.</title>
        <authorList>
            <person name="Heo J."/>
            <person name="Kim S.-J."/>
            <person name="Kim J.-S."/>
            <person name="Hong S.-B."/>
            <person name="Kwon S.-W."/>
        </authorList>
    </citation>
    <scope>NUCLEOTIDE SEQUENCE [LARGE SCALE GENOMIC DNA]</scope>
    <source>
        <strain evidence="3 4">FW100M-8</strain>
    </source>
</reference>
<accession>A0A4V0YGV6</accession>
<evidence type="ECO:0000256" key="1">
    <source>
        <dbReference type="ARBA" id="ARBA00022801"/>
    </source>
</evidence>
<dbReference type="SUPFAM" id="SSF53474">
    <property type="entry name" value="alpha/beta-Hydrolases"/>
    <property type="match status" value="1"/>
</dbReference>
<dbReference type="KEGG" id="agf:ET445_03470"/>
<dbReference type="EMBL" id="CP035491">
    <property type="protein sequence ID" value="QAY72541.1"/>
    <property type="molecule type" value="Genomic_DNA"/>
</dbReference>
<protein>
    <submittedName>
        <fullName evidence="3">Alpha/beta hydrolase</fullName>
    </submittedName>
</protein>
<dbReference type="RefSeq" id="WP_129188867.1">
    <property type="nucleotide sequence ID" value="NZ_CP035491.1"/>
</dbReference>
<dbReference type="GO" id="GO:0016787">
    <property type="term" value="F:hydrolase activity"/>
    <property type="evidence" value="ECO:0007669"/>
    <property type="project" value="UniProtKB-KW"/>
</dbReference>
<keyword evidence="4" id="KW-1185">Reference proteome</keyword>
<evidence type="ECO:0000259" key="2">
    <source>
        <dbReference type="Pfam" id="PF07859"/>
    </source>
</evidence>
<dbReference type="PANTHER" id="PTHR48081">
    <property type="entry name" value="AB HYDROLASE SUPERFAMILY PROTEIN C4A8.06C"/>
    <property type="match status" value="1"/>
</dbReference>
<dbReference type="InterPro" id="IPR013094">
    <property type="entry name" value="AB_hydrolase_3"/>
</dbReference>
<dbReference type="Proteomes" id="UP000291259">
    <property type="component" value="Chromosome"/>
</dbReference>
<dbReference type="InterPro" id="IPR050300">
    <property type="entry name" value="GDXG_lipolytic_enzyme"/>
</dbReference>
<dbReference type="PANTHER" id="PTHR48081:SF8">
    <property type="entry name" value="ALPHA_BETA HYDROLASE FOLD-3 DOMAIN-CONTAINING PROTEIN-RELATED"/>
    <property type="match status" value="1"/>
</dbReference>
<keyword evidence="1 3" id="KW-0378">Hydrolase</keyword>
<dbReference type="InterPro" id="IPR029058">
    <property type="entry name" value="AB_hydrolase_fold"/>
</dbReference>
<dbReference type="Pfam" id="PF07859">
    <property type="entry name" value="Abhydrolase_3"/>
    <property type="match status" value="1"/>
</dbReference>
<dbReference type="AlphaFoldDB" id="A0A4V0YGV6"/>
<name>A0A4V0YGV6_9MICO</name>
<proteinExistence type="predicted"/>
<evidence type="ECO:0000313" key="4">
    <source>
        <dbReference type="Proteomes" id="UP000291259"/>
    </source>
</evidence>
<evidence type="ECO:0000313" key="3">
    <source>
        <dbReference type="EMBL" id="QAY72541.1"/>
    </source>
</evidence>
<sequence length="310" mass="33232">MPKPSPFHPDLRAARFVPNYTMGPRMTRLMRATPPTGTAPDDVRIEEVVVPGPAGAPDIRLRVYDPVGRAASSPALLWIHGGGFLIGSPEQDEASSIRFARELGILVVAARYRLAPEHPSPAGLDDVYAALAWLLGEAEARAVDRERIAIGGASAGGGLAASLALLAHDRGEFAPAFQLLVYPMLDDRTVLRAGPPPRGHRMWSTGSNRYAWTSYLGEAPGGPDVSPYAAPARRADLGGLPPAWIGVGMLDLFHDEDVSYAARLGEAGVPVELEVVEGVFHGFDAVFRKSGVARSFWRSQAEALRRAFAR</sequence>
<dbReference type="OrthoDB" id="9803828at2"/>
<dbReference type="Gene3D" id="3.40.50.1820">
    <property type="entry name" value="alpha/beta hydrolase"/>
    <property type="match status" value="1"/>
</dbReference>